<dbReference type="EMBL" id="CP002364">
    <property type="protein sequence ID" value="ADW17994.1"/>
    <property type="molecule type" value="Genomic_DNA"/>
</dbReference>
<dbReference type="GO" id="GO:0009424">
    <property type="term" value="C:bacterial-type flagellum hook"/>
    <property type="evidence" value="ECO:0007669"/>
    <property type="project" value="InterPro"/>
</dbReference>
<dbReference type="InterPro" id="IPR001029">
    <property type="entry name" value="Flagellin_N"/>
</dbReference>
<evidence type="ECO:0000259" key="5">
    <source>
        <dbReference type="Pfam" id="PF00700"/>
    </source>
</evidence>
<dbReference type="RefSeq" id="WP_015724534.1">
    <property type="nucleotide sequence ID" value="NC_014972.1"/>
</dbReference>
<keyword evidence="6" id="KW-0282">Flagellum</keyword>
<comment type="subcellular location">
    <subcellularLocation>
        <location evidence="1">Bacterial flagellum</location>
    </subcellularLocation>
</comment>
<keyword evidence="6" id="KW-0966">Cell projection</keyword>
<dbReference type="Gene3D" id="1.20.1330.10">
    <property type="entry name" value="f41 fragment of flagellin, N-terminal domain"/>
    <property type="match status" value="1"/>
</dbReference>
<sequence>MIITRDATAYRSLQTNLGKTSTILNELYVTSSTGTAVAKASDNPSSVGSILGCRSDIVKGERYVENCKHVQDSLANAEISIDSIEGLMTRAKEIAVAGANDSLSTADKATLADEISQLYQELLDLANTQISGKYIFAGYNDQTVPFSGSPVTYNGTGDQQMIEISPGTTVAKNITGDDLFMSPINLFTTLEDLQTALTSGSSADVSAMLTPLEAAAEQVRAQQSALGNTSARMDDMISMHENALLLLKTTLSRHQDADLTEVLAEIAKMETSLEATMQVTARVSSLSLMDYL</sequence>
<dbReference type="GO" id="GO:0005198">
    <property type="term" value="F:structural molecule activity"/>
    <property type="evidence" value="ECO:0007669"/>
    <property type="project" value="InterPro"/>
</dbReference>
<protein>
    <submittedName>
        <fullName evidence="6">Flagellar hook-associated protein 3</fullName>
    </submittedName>
</protein>
<gene>
    <name evidence="6" type="ordered locus">Despr_1846</name>
</gene>
<feature type="domain" description="Flagellin C-terminal" evidence="5">
    <location>
        <begin position="212"/>
        <end position="292"/>
    </location>
</feature>
<dbReference type="Proteomes" id="UP000006365">
    <property type="component" value="Chromosome"/>
</dbReference>
<dbReference type="PANTHER" id="PTHR42792:SF1">
    <property type="entry name" value="FLAGELLAR HOOK-ASSOCIATED PROTEIN 3"/>
    <property type="match status" value="1"/>
</dbReference>
<comment type="similarity">
    <text evidence="2">Belongs to the bacterial flagellin family.</text>
</comment>
<reference evidence="6 7" key="1">
    <citation type="journal article" date="2011" name="Stand. Genomic Sci.">
        <title>Complete genome sequence of Desulfobulbus propionicus type strain (1pr3).</title>
        <authorList>
            <person name="Pagani I."/>
            <person name="Lapidus A."/>
            <person name="Nolan M."/>
            <person name="Lucas S."/>
            <person name="Hammon N."/>
            <person name="Deshpande S."/>
            <person name="Cheng J.F."/>
            <person name="Chertkov O."/>
            <person name="Davenport K."/>
            <person name="Tapia R."/>
            <person name="Han C."/>
            <person name="Goodwin L."/>
            <person name="Pitluck S."/>
            <person name="Liolios K."/>
            <person name="Mavromatis K."/>
            <person name="Ivanova N."/>
            <person name="Mikhailova N."/>
            <person name="Pati A."/>
            <person name="Chen A."/>
            <person name="Palaniappan K."/>
            <person name="Land M."/>
            <person name="Hauser L."/>
            <person name="Chang Y.J."/>
            <person name="Jeffries C.D."/>
            <person name="Detter J.C."/>
            <person name="Brambilla E."/>
            <person name="Kannan K.P."/>
            <person name="Djao O.D."/>
            <person name="Rohde M."/>
            <person name="Pukall R."/>
            <person name="Spring S."/>
            <person name="Goker M."/>
            <person name="Sikorski J."/>
            <person name="Woyke T."/>
            <person name="Bristow J."/>
            <person name="Eisen J.A."/>
            <person name="Markowitz V."/>
            <person name="Hugenholtz P."/>
            <person name="Kyrpides N.C."/>
            <person name="Klenk H.P."/>
        </authorList>
    </citation>
    <scope>NUCLEOTIDE SEQUENCE [LARGE SCALE GENOMIC DNA]</scope>
    <source>
        <strain evidence="7">ATCC 33891 / DSM 2032 / 1pr3</strain>
    </source>
</reference>
<evidence type="ECO:0000313" key="7">
    <source>
        <dbReference type="Proteomes" id="UP000006365"/>
    </source>
</evidence>
<dbReference type="InterPro" id="IPR013384">
    <property type="entry name" value="Flagell_FlgL"/>
</dbReference>
<proteinExistence type="inferred from homology"/>
<keyword evidence="3" id="KW-0975">Bacterial flagellum</keyword>
<evidence type="ECO:0000313" key="6">
    <source>
        <dbReference type="EMBL" id="ADW17994.1"/>
    </source>
</evidence>
<organism evidence="6 7">
    <name type="scientific">Desulfobulbus propionicus (strain ATCC 33891 / DSM 2032 / VKM B-1956 / 1pr3)</name>
    <dbReference type="NCBI Taxonomy" id="577650"/>
    <lineage>
        <taxon>Bacteria</taxon>
        <taxon>Pseudomonadati</taxon>
        <taxon>Thermodesulfobacteriota</taxon>
        <taxon>Desulfobulbia</taxon>
        <taxon>Desulfobulbales</taxon>
        <taxon>Desulfobulbaceae</taxon>
        <taxon>Desulfobulbus</taxon>
    </lineage>
</organism>
<dbReference type="InterPro" id="IPR046358">
    <property type="entry name" value="Flagellin_C"/>
</dbReference>
<evidence type="ECO:0000259" key="4">
    <source>
        <dbReference type="Pfam" id="PF00669"/>
    </source>
</evidence>
<dbReference type="NCBIfam" id="TIGR02550">
    <property type="entry name" value="flagell_flgL"/>
    <property type="match status" value="1"/>
</dbReference>
<dbReference type="Pfam" id="PF00700">
    <property type="entry name" value="Flagellin_C"/>
    <property type="match status" value="1"/>
</dbReference>
<accession>A0A7U4DPE7</accession>
<evidence type="ECO:0000256" key="3">
    <source>
        <dbReference type="ARBA" id="ARBA00023143"/>
    </source>
</evidence>
<evidence type="ECO:0000256" key="2">
    <source>
        <dbReference type="ARBA" id="ARBA00005709"/>
    </source>
</evidence>
<dbReference type="AlphaFoldDB" id="A0A7U4DPE7"/>
<keyword evidence="7" id="KW-1185">Reference proteome</keyword>
<keyword evidence="6" id="KW-0969">Cilium</keyword>
<dbReference type="GO" id="GO:0071973">
    <property type="term" value="P:bacterial-type flagellum-dependent cell motility"/>
    <property type="evidence" value="ECO:0007669"/>
    <property type="project" value="InterPro"/>
</dbReference>
<dbReference type="InterPro" id="IPR001492">
    <property type="entry name" value="Flagellin"/>
</dbReference>
<dbReference type="Pfam" id="PF00669">
    <property type="entry name" value="Flagellin_N"/>
    <property type="match status" value="1"/>
</dbReference>
<dbReference type="KEGG" id="dpr:Despr_1846"/>
<name>A0A7U4DPE7_DESPD</name>
<feature type="domain" description="Flagellin N-terminal" evidence="4">
    <location>
        <begin position="9"/>
        <end position="140"/>
    </location>
</feature>
<dbReference type="PANTHER" id="PTHR42792">
    <property type="entry name" value="FLAGELLIN"/>
    <property type="match status" value="1"/>
</dbReference>
<evidence type="ECO:0000256" key="1">
    <source>
        <dbReference type="ARBA" id="ARBA00004365"/>
    </source>
</evidence>
<dbReference type="SUPFAM" id="SSF64518">
    <property type="entry name" value="Phase 1 flagellin"/>
    <property type="match status" value="1"/>
</dbReference>